<accession>A0A0D7EC44</accession>
<dbReference type="Proteomes" id="UP000032515">
    <property type="component" value="Unassembled WGS sequence"/>
</dbReference>
<dbReference type="AlphaFoldDB" id="A0A0D7EC44"/>
<dbReference type="PATRIC" id="fig|1076.23.peg.5481"/>
<evidence type="ECO:0000313" key="2">
    <source>
        <dbReference type="Proteomes" id="UP000032515"/>
    </source>
</evidence>
<gene>
    <name evidence="1" type="ORF">OO17_22955</name>
</gene>
<evidence type="ECO:0000313" key="1">
    <source>
        <dbReference type="EMBL" id="KIZ38293.1"/>
    </source>
</evidence>
<dbReference type="RefSeq" id="WP_044416024.1">
    <property type="nucleotide sequence ID" value="NZ_JXXE01000507.1"/>
</dbReference>
<comment type="caution">
    <text evidence="1">The sequence shown here is derived from an EMBL/GenBank/DDBJ whole genome shotgun (WGS) entry which is preliminary data.</text>
</comment>
<reference evidence="1 2" key="1">
    <citation type="submission" date="2014-11" db="EMBL/GenBank/DDBJ databases">
        <title>Genomics and ecophysiology of heterotrophic nitrogen fixing bacteria isolated from estuarine surface water.</title>
        <authorList>
            <person name="Bentzon-Tilia M."/>
            <person name="Severin I."/>
            <person name="Hansen L.H."/>
            <person name="Riemann L."/>
        </authorList>
    </citation>
    <scope>NUCLEOTIDE SEQUENCE [LARGE SCALE GENOMIC DNA]</scope>
    <source>
        <strain evidence="1 2">BAL398</strain>
    </source>
</reference>
<dbReference type="EMBL" id="JXXE01000507">
    <property type="protein sequence ID" value="KIZ38293.1"/>
    <property type="molecule type" value="Genomic_DNA"/>
</dbReference>
<protein>
    <submittedName>
        <fullName evidence="1">Uncharacterized protein</fullName>
    </submittedName>
</protein>
<name>A0A0D7EC44_RHOPL</name>
<organism evidence="1 2">
    <name type="scientific">Rhodopseudomonas palustris</name>
    <dbReference type="NCBI Taxonomy" id="1076"/>
    <lineage>
        <taxon>Bacteria</taxon>
        <taxon>Pseudomonadati</taxon>
        <taxon>Pseudomonadota</taxon>
        <taxon>Alphaproteobacteria</taxon>
        <taxon>Hyphomicrobiales</taxon>
        <taxon>Nitrobacteraceae</taxon>
        <taxon>Rhodopseudomonas</taxon>
    </lineage>
</organism>
<dbReference type="OrthoDB" id="3815295at2"/>
<proteinExistence type="predicted"/>
<sequence>MPKDQSNSPAPGSLVEKVSKWLETEGYPLEFRAANVLWRNGFHSRQGVYVQEEDGRPKREIDVLATMTHELRDAGLLRVAMIIECKWSGDKPWVVFTSPTTSLGPAACVSQTISSLLGESIIWMVAGDEQLHDLQIFSTPEEGGFGGRQAFCKGNDLFYSAVQGAIGNCKAYVDEYDLRHKEGAIPRFGVLAFPVVLIEGELIRAYYDADADNVLLEPVPYVRCHWKGSPQWNHFATLDVVSMNAFPIFAERRAQECKLLLDKLAEPFRQILKFNESGNPADLIVTKGSRGVTGLPRLLHRIKESQKVKP</sequence>